<dbReference type="RefSeq" id="WP_377053712.1">
    <property type="nucleotide sequence ID" value="NZ_JBHLVZ010000070.1"/>
</dbReference>
<dbReference type="PANTHER" id="PTHR36924:SF1">
    <property type="entry name" value="ANTITOXIN HIGA-1"/>
    <property type="match status" value="1"/>
</dbReference>
<dbReference type="Pfam" id="PF01381">
    <property type="entry name" value="HTH_3"/>
    <property type="match status" value="1"/>
</dbReference>
<dbReference type="Proteomes" id="UP001589789">
    <property type="component" value="Unassembled WGS sequence"/>
</dbReference>
<reference evidence="3 4" key="1">
    <citation type="submission" date="2024-09" db="EMBL/GenBank/DDBJ databases">
        <authorList>
            <person name="Sun Q."/>
            <person name="Mori K."/>
        </authorList>
    </citation>
    <scope>NUCLEOTIDE SEQUENCE [LARGE SCALE GENOMIC DNA]</scope>
    <source>
        <strain evidence="3 4">CCM 7468</strain>
    </source>
</reference>
<name>A0ABV6IW56_9PROT</name>
<protein>
    <submittedName>
        <fullName evidence="3">HigA family addiction module antitoxin</fullName>
    </submittedName>
</protein>
<dbReference type="SUPFAM" id="SSF47413">
    <property type="entry name" value="lambda repressor-like DNA-binding domains"/>
    <property type="match status" value="1"/>
</dbReference>
<sequence length="149" mass="16038">MILDRESSLHGPKGHSRGIADCHVPLYTFTEVRPTNCPFAPPSDHGHPGILLGEQVLPALGLTVSQAASNLATTRQNLHRILSGQSAISADMALRLERFCGVPATFWLPRQQTHDLAKVQLAMPNALARVAHHPLSHAVLIQIGAADAR</sequence>
<proteinExistence type="predicted"/>
<dbReference type="PANTHER" id="PTHR36924">
    <property type="entry name" value="ANTITOXIN HIGA-1"/>
    <property type="match status" value="1"/>
</dbReference>
<dbReference type="PROSITE" id="PS50943">
    <property type="entry name" value="HTH_CROC1"/>
    <property type="match status" value="1"/>
</dbReference>
<accession>A0ABV6IW56</accession>
<feature type="domain" description="HTH cro/C1-type" evidence="2">
    <location>
        <begin position="59"/>
        <end position="107"/>
    </location>
</feature>
<evidence type="ECO:0000313" key="3">
    <source>
        <dbReference type="EMBL" id="MFC0387858.1"/>
    </source>
</evidence>
<evidence type="ECO:0000256" key="1">
    <source>
        <dbReference type="ARBA" id="ARBA00023125"/>
    </source>
</evidence>
<gene>
    <name evidence="3" type="ORF">ACFFIC_20260</name>
</gene>
<dbReference type="InterPro" id="IPR010982">
    <property type="entry name" value="Lambda_DNA-bd_dom_sf"/>
</dbReference>
<dbReference type="InterPro" id="IPR001387">
    <property type="entry name" value="Cro/C1-type_HTH"/>
</dbReference>
<comment type="caution">
    <text evidence="3">The sequence shown here is derived from an EMBL/GenBank/DDBJ whole genome shotgun (WGS) entry which is preliminary data.</text>
</comment>
<evidence type="ECO:0000259" key="2">
    <source>
        <dbReference type="PROSITE" id="PS50943"/>
    </source>
</evidence>
<dbReference type="EMBL" id="JBHLVZ010000070">
    <property type="protein sequence ID" value="MFC0387858.1"/>
    <property type="molecule type" value="Genomic_DNA"/>
</dbReference>
<keyword evidence="4" id="KW-1185">Reference proteome</keyword>
<dbReference type="Gene3D" id="1.10.260.40">
    <property type="entry name" value="lambda repressor-like DNA-binding domains"/>
    <property type="match status" value="1"/>
</dbReference>
<dbReference type="InterPro" id="IPR013430">
    <property type="entry name" value="Toxin_antidote_HigA"/>
</dbReference>
<organism evidence="3 4">
    <name type="scientific">Muricoccus vinaceus</name>
    <dbReference type="NCBI Taxonomy" id="424704"/>
    <lineage>
        <taxon>Bacteria</taxon>
        <taxon>Pseudomonadati</taxon>
        <taxon>Pseudomonadota</taxon>
        <taxon>Alphaproteobacteria</taxon>
        <taxon>Acetobacterales</taxon>
        <taxon>Roseomonadaceae</taxon>
        <taxon>Muricoccus</taxon>
    </lineage>
</organism>
<evidence type="ECO:0000313" key="4">
    <source>
        <dbReference type="Proteomes" id="UP001589789"/>
    </source>
</evidence>
<dbReference type="NCBIfam" id="TIGR02607">
    <property type="entry name" value="antidote_HigA"/>
    <property type="match status" value="1"/>
</dbReference>
<keyword evidence="1" id="KW-0238">DNA-binding</keyword>